<reference evidence="1 2" key="1">
    <citation type="submission" date="2020-02" db="EMBL/GenBank/DDBJ databases">
        <title>Nitrogenibacter mangrovi gen. nov., sp. nov. isolated from mangrove sediment, a denitrifying betaproteobacterium.</title>
        <authorList>
            <person name="Liao H."/>
            <person name="Tian Y."/>
        </authorList>
    </citation>
    <scope>NUCLEOTIDE SEQUENCE [LARGE SCALE GENOMIC DNA]</scope>
    <source>
        <strain evidence="1 2">M9-3-2</strain>
    </source>
</reference>
<gene>
    <name evidence="1" type="ORF">G3580_04930</name>
</gene>
<dbReference type="AlphaFoldDB" id="A0A6C1B230"/>
<proteinExistence type="predicted"/>
<evidence type="ECO:0000313" key="2">
    <source>
        <dbReference type="Proteomes" id="UP000501991"/>
    </source>
</evidence>
<organism evidence="1 2">
    <name type="scientific">Nitrogeniibacter mangrovi</name>
    <dbReference type="NCBI Taxonomy" id="2016596"/>
    <lineage>
        <taxon>Bacteria</taxon>
        <taxon>Pseudomonadati</taxon>
        <taxon>Pseudomonadota</taxon>
        <taxon>Betaproteobacteria</taxon>
        <taxon>Rhodocyclales</taxon>
        <taxon>Zoogloeaceae</taxon>
        <taxon>Nitrogeniibacter</taxon>
    </lineage>
</organism>
<protein>
    <submittedName>
        <fullName evidence="1">DUF721 domain-containing protein</fullName>
    </submittedName>
</protein>
<dbReference type="Pfam" id="PF05258">
    <property type="entry name" value="DciA"/>
    <property type="match status" value="1"/>
</dbReference>
<dbReference type="InterPro" id="IPR007922">
    <property type="entry name" value="DciA-like"/>
</dbReference>
<accession>A0A6C1B230</accession>
<sequence>MAQPLDRYVGTGDTLQRLQAHAARLLRLQAHVDAALPPYLAGLCRVANLKEDVLVLHAGNGAVAAKLRQAAPRLINALAAHGIILSAVKVATRPPETRPTRPEPAVRSVSHDTCDGLQDLATHLPEDDPLRQALERFVQHSRTREE</sequence>
<keyword evidence="2" id="KW-1185">Reference proteome</keyword>
<evidence type="ECO:0000313" key="1">
    <source>
        <dbReference type="EMBL" id="QID17039.1"/>
    </source>
</evidence>
<dbReference type="KEGG" id="azq:G3580_04930"/>
<dbReference type="Proteomes" id="UP000501991">
    <property type="component" value="Chromosome"/>
</dbReference>
<dbReference type="RefSeq" id="WP_173764205.1">
    <property type="nucleotide sequence ID" value="NZ_CP048836.1"/>
</dbReference>
<dbReference type="EMBL" id="CP048836">
    <property type="protein sequence ID" value="QID17039.1"/>
    <property type="molecule type" value="Genomic_DNA"/>
</dbReference>
<name>A0A6C1B230_9RHOO</name>